<dbReference type="AlphaFoldDB" id="A0A7Z0HYD1"/>
<dbReference type="SUPFAM" id="SSF56801">
    <property type="entry name" value="Acetyl-CoA synthetase-like"/>
    <property type="match status" value="1"/>
</dbReference>
<dbReference type="Gene3D" id="3.30.300.30">
    <property type="match status" value="1"/>
</dbReference>
<sequence length="539" mass="58289">MLGPSGHVDSFTRDRLPAPGDWPDLRLEGFDYPEWLNAGVELTDRMVERGFGDHTALIGNGRMRTYKELTDWTNRIAHALVSDYGVRPGNRVLIRSANNPAMVAAWLAATKAGAVVVNTMPMLRAGELGRIMDKAEASLALCDTRLMDEMVQCAKSSNVLTKVVGFDGTANHDAELDRAALSKPVRFEAAKTGRDDVALLGFTSGTTGNPKATMHFHRDLLIIADGYAREVLGVTPRDVFVGSPPLAFTFGLGGLAVFPLRFGAAACLLENASPPNLIDIIQQYRATVCFTAPTAYRVMLKAMDDGADLSSLRAAVSAGETLPAPIYEDWIARTGKPMLDGIGATEMLHIFISNRFDDHRPGCTGRPVTGYEARVVDAEGNEVPRGQVGRLAVRGPTGCRYLDDPRQHDYVEDGWNITGDSFVQDAEGYFHFAARNDDMIVSSGYNIAAPEVEAALLGHPDVVECAVVSAPDAARGQIVCAHVVLAEDVAPDAATVERLQAHVKAVIAPYKYPRRVLFCGALPKTATGKIQRFRLRDGI</sequence>
<dbReference type="Proteomes" id="UP000529417">
    <property type="component" value="Unassembled WGS sequence"/>
</dbReference>
<dbReference type="EMBL" id="JACBXS010000008">
    <property type="protein sequence ID" value="NYS24460.1"/>
    <property type="molecule type" value="Genomic_DNA"/>
</dbReference>
<gene>
    <name evidence="4" type="ORF">HUK65_05595</name>
</gene>
<dbReference type="InterPro" id="IPR025110">
    <property type="entry name" value="AMP-bd_C"/>
</dbReference>
<keyword evidence="5" id="KW-1185">Reference proteome</keyword>
<reference evidence="4 5" key="1">
    <citation type="journal article" date="2000" name="Arch. Microbiol.">
        <title>Rhodobaca bogoriensis gen. nov. and sp. nov., an alkaliphilic purple nonsulfur bacterium from African Rift Valley soda lakes.</title>
        <authorList>
            <person name="Milford A.D."/>
            <person name="Achenbach L.A."/>
            <person name="Jung D.O."/>
            <person name="Madigan M.T."/>
        </authorList>
    </citation>
    <scope>NUCLEOTIDE SEQUENCE [LARGE SCALE GENOMIC DNA]</scope>
    <source>
        <strain evidence="4 5">2376</strain>
    </source>
</reference>
<dbReference type="GO" id="GO:0016878">
    <property type="term" value="F:acid-thiol ligase activity"/>
    <property type="evidence" value="ECO:0007669"/>
    <property type="project" value="TreeGrafter"/>
</dbReference>
<dbReference type="PROSITE" id="PS00455">
    <property type="entry name" value="AMP_BINDING"/>
    <property type="match status" value="1"/>
</dbReference>
<evidence type="ECO:0000313" key="4">
    <source>
        <dbReference type="EMBL" id="NYS24460.1"/>
    </source>
</evidence>
<dbReference type="RefSeq" id="WP_179905231.1">
    <property type="nucleotide sequence ID" value="NZ_JACBXS010000008.1"/>
</dbReference>
<dbReference type="InterPro" id="IPR020845">
    <property type="entry name" value="AMP-binding_CS"/>
</dbReference>
<dbReference type="InterPro" id="IPR000873">
    <property type="entry name" value="AMP-dep_synth/lig_dom"/>
</dbReference>
<dbReference type="InterPro" id="IPR045851">
    <property type="entry name" value="AMP-bd_C_sf"/>
</dbReference>
<dbReference type="Pfam" id="PF13193">
    <property type="entry name" value="AMP-binding_C"/>
    <property type="match status" value="1"/>
</dbReference>
<evidence type="ECO:0000313" key="5">
    <source>
        <dbReference type="Proteomes" id="UP000529417"/>
    </source>
</evidence>
<dbReference type="Gene3D" id="3.40.50.12780">
    <property type="entry name" value="N-terminal domain of ligase-like"/>
    <property type="match status" value="1"/>
</dbReference>
<organism evidence="4 5">
    <name type="scientific">Rhabdonatronobacter sediminivivens</name>
    <dbReference type="NCBI Taxonomy" id="2743469"/>
    <lineage>
        <taxon>Bacteria</taxon>
        <taxon>Pseudomonadati</taxon>
        <taxon>Pseudomonadota</taxon>
        <taxon>Alphaproteobacteria</taxon>
        <taxon>Rhodobacterales</taxon>
        <taxon>Paracoccaceae</taxon>
        <taxon>Rhabdonatronobacter</taxon>
    </lineage>
</organism>
<dbReference type="PANTHER" id="PTHR43352">
    <property type="entry name" value="ACETYL-COA SYNTHETASE"/>
    <property type="match status" value="1"/>
</dbReference>
<feature type="domain" description="AMP-dependent synthetase/ligase" evidence="2">
    <location>
        <begin position="50"/>
        <end position="397"/>
    </location>
</feature>
<dbReference type="Pfam" id="PF00501">
    <property type="entry name" value="AMP-binding"/>
    <property type="match status" value="1"/>
</dbReference>
<protein>
    <submittedName>
        <fullName evidence="4">AMP-binding protein</fullName>
    </submittedName>
</protein>
<evidence type="ECO:0000259" key="2">
    <source>
        <dbReference type="Pfam" id="PF00501"/>
    </source>
</evidence>
<dbReference type="PANTHER" id="PTHR43352:SF1">
    <property type="entry name" value="ANTHRANILATE--COA LIGASE"/>
    <property type="match status" value="1"/>
</dbReference>
<evidence type="ECO:0000259" key="3">
    <source>
        <dbReference type="Pfam" id="PF13193"/>
    </source>
</evidence>
<comment type="caution">
    <text evidence="4">The sequence shown here is derived from an EMBL/GenBank/DDBJ whole genome shotgun (WGS) entry which is preliminary data.</text>
</comment>
<evidence type="ECO:0000256" key="1">
    <source>
        <dbReference type="ARBA" id="ARBA00022598"/>
    </source>
</evidence>
<proteinExistence type="predicted"/>
<dbReference type="GO" id="GO:0044550">
    <property type="term" value="P:secondary metabolite biosynthetic process"/>
    <property type="evidence" value="ECO:0007669"/>
    <property type="project" value="TreeGrafter"/>
</dbReference>
<dbReference type="InterPro" id="IPR042099">
    <property type="entry name" value="ANL_N_sf"/>
</dbReference>
<keyword evidence="1" id="KW-0436">Ligase</keyword>
<accession>A0A7Z0HYD1</accession>
<feature type="domain" description="AMP-binding enzyme C-terminal" evidence="3">
    <location>
        <begin position="451"/>
        <end position="529"/>
    </location>
</feature>
<name>A0A7Z0HYD1_9RHOB</name>